<dbReference type="GO" id="GO:0035556">
    <property type="term" value="P:intracellular signal transduction"/>
    <property type="evidence" value="ECO:0007669"/>
    <property type="project" value="InterPro"/>
</dbReference>
<evidence type="ECO:0000313" key="2">
    <source>
        <dbReference type="EMBL" id="GIM15927.1"/>
    </source>
</evidence>
<feature type="domain" description="Guanylate cyclase" evidence="1">
    <location>
        <begin position="190"/>
        <end position="295"/>
    </location>
</feature>
<protein>
    <recommendedName>
        <fullName evidence="1">Guanylate cyclase domain-containing protein</fullName>
    </recommendedName>
</protein>
<comment type="caution">
    <text evidence="2">The sequence shown here is derived from an EMBL/GenBank/DDBJ whole genome shotgun (WGS) entry which is preliminary data.</text>
</comment>
<dbReference type="PANTHER" id="PTHR43081">
    <property type="entry name" value="ADENYLATE CYCLASE, TERMINAL-DIFFERENTIATION SPECIFIC-RELATED"/>
    <property type="match status" value="1"/>
</dbReference>
<proteinExistence type="predicted"/>
<dbReference type="GO" id="GO:0009190">
    <property type="term" value="P:cyclic nucleotide biosynthetic process"/>
    <property type="evidence" value="ECO:0007669"/>
    <property type="project" value="InterPro"/>
</dbReference>
<evidence type="ECO:0000313" key="3">
    <source>
        <dbReference type="Proteomes" id="UP000722791"/>
    </source>
</evidence>
<reference evidence="2" key="1">
    <citation type="journal article" date="2021" name="Proc. Natl. Acad. Sci. U.S.A.">
        <title>Three genomes in the algal genus Volvox reveal the fate of a haploid sex-determining region after a transition to homothallism.</title>
        <authorList>
            <person name="Yamamoto K."/>
            <person name="Hamaji T."/>
            <person name="Kawai-Toyooka H."/>
            <person name="Matsuzaki R."/>
            <person name="Takahashi F."/>
            <person name="Nishimura Y."/>
            <person name="Kawachi M."/>
            <person name="Noguchi H."/>
            <person name="Minakuchi Y."/>
            <person name="Umen J.G."/>
            <person name="Toyoda A."/>
            <person name="Nozaki H."/>
        </authorList>
    </citation>
    <scope>NUCLEOTIDE SEQUENCE</scope>
    <source>
        <strain evidence="2">NIES-3785</strain>
    </source>
</reference>
<dbReference type="EMBL" id="BNCQ01000071">
    <property type="protein sequence ID" value="GIM15927.1"/>
    <property type="molecule type" value="Genomic_DNA"/>
</dbReference>
<dbReference type="PANTHER" id="PTHR43081:SF1">
    <property type="entry name" value="ADENYLATE CYCLASE, TERMINAL-DIFFERENTIATION SPECIFIC"/>
    <property type="match status" value="1"/>
</dbReference>
<dbReference type="Gene3D" id="3.30.70.1230">
    <property type="entry name" value="Nucleotide cyclase"/>
    <property type="match status" value="1"/>
</dbReference>
<sequence length="337" mass="34342">MPAAGHTAASAGAEDASVELYGVVCPWLVPRLAVLPSPVRGIRQVVPGCLSAPAGVVTPVFCNVLGVEALLAWERVVQQRQLTAAVAAAAAATVVAATTHRASPESSSHNPLVRPAGTSVGDAGCGAVVQEALELFRKAAMAAAACHGGYVVAVSADGGHWVLVFGAASSAVRWGLDMLDAMLGMPWPDGLLDHELTEEVYEGGALVKRGLRLRIGADRGCAMLRPVPRTGRLDYVGRPMNRAARIAAKAKAATMFVTGAVWDMARDFLERPVSASCLGLSQLKGVREQVELWALRSVSARAAPAAAIATAAGDSAETAAAAAAGADAAAVGRVGAC</sequence>
<dbReference type="InterPro" id="IPR050697">
    <property type="entry name" value="Adenylyl/Guanylyl_Cyclase_3/4"/>
</dbReference>
<dbReference type="InterPro" id="IPR001054">
    <property type="entry name" value="A/G_cyclase"/>
</dbReference>
<gene>
    <name evidence="2" type="ORF">Vretimale_18581</name>
</gene>
<dbReference type="AlphaFoldDB" id="A0A8J4GZ06"/>
<dbReference type="InterPro" id="IPR029787">
    <property type="entry name" value="Nucleotide_cyclase"/>
</dbReference>
<evidence type="ECO:0000259" key="1">
    <source>
        <dbReference type="Pfam" id="PF00211"/>
    </source>
</evidence>
<organism evidence="2 3">
    <name type="scientific">Volvox reticuliferus</name>
    <dbReference type="NCBI Taxonomy" id="1737510"/>
    <lineage>
        <taxon>Eukaryota</taxon>
        <taxon>Viridiplantae</taxon>
        <taxon>Chlorophyta</taxon>
        <taxon>core chlorophytes</taxon>
        <taxon>Chlorophyceae</taxon>
        <taxon>CS clade</taxon>
        <taxon>Chlamydomonadales</taxon>
        <taxon>Volvocaceae</taxon>
        <taxon>Volvox</taxon>
    </lineage>
</organism>
<dbReference type="Proteomes" id="UP000722791">
    <property type="component" value="Unassembled WGS sequence"/>
</dbReference>
<dbReference type="SUPFAM" id="SSF55073">
    <property type="entry name" value="Nucleotide cyclase"/>
    <property type="match status" value="1"/>
</dbReference>
<dbReference type="Pfam" id="PF00211">
    <property type="entry name" value="Guanylate_cyc"/>
    <property type="match status" value="1"/>
</dbReference>
<name>A0A8J4GZ06_9CHLO</name>
<accession>A0A8J4GZ06</accession>